<evidence type="ECO:0000313" key="2">
    <source>
        <dbReference type="Proteomes" id="UP000006457"/>
    </source>
</evidence>
<organism evidence="1 2">
    <name type="scientific">Pasteurella bettyae CCUG 2042</name>
    <dbReference type="NCBI Taxonomy" id="1095749"/>
    <lineage>
        <taxon>Bacteria</taxon>
        <taxon>Pseudomonadati</taxon>
        <taxon>Pseudomonadota</taxon>
        <taxon>Gammaproteobacteria</taxon>
        <taxon>Pasteurellales</taxon>
        <taxon>Pasteurellaceae</taxon>
        <taxon>Pasteurella</taxon>
    </lineage>
</organism>
<dbReference type="Proteomes" id="UP000006457">
    <property type="component" value="Unassembled WGS sequence"/>
</dbReference>
<reference evidence="1 2" key="1">
    <citation type="submission" date="2012-03" db="EMBL/GenBank/DDBJ databases">
        <authorList>
            <person name="Harkins D.M."/>
            <person name="Madupu R."/>
            <person name="Durkin A.S."/>
            <person name="Torralba M."/>
            <person name="Methe B."/>
            <person name="Sutton G.G."/>
            <person name="Nelson K.E."/>
        </authorList>
    </citation>
    <scope>NUCLEOTIDE SEQUENCE [LARGE SCALE GENOMIC DNA]</scope>
    <source>
        <strain evidence="1 2">CCUG 2042</strain>
    </source>
</reference>
<dbReference type="EMBL" id="AJSX01000007">
    <property type="protein sequence ID" value="EIJ71382.1"/>
    <property type="molecule type" value="Genomic_DNA"/>
</dbReference>
<evidence type="ECO:0000313" key="1">
    <source>
        <dbReference type="EMBL" id="EIJ71382.1"/>
    </source>
</evidence>
<sequence>MYEGSSNLLIAQTKSAVGLHKIMTNKPHFYYALDYFL</sequence>
<proteinExistence type="predicted"/>
<dbReference type="PATRIC" id="fig|1095749.3.peg.349"/>
<name>I3DI39_9PAST</name>
<gene>
    <name evidence="1" type="ORF">HMPREF1052_0116</name>
</gene>
<dbReference type="AlphaFoldDB" id="I3DI39"/>
<keyword evidence="2" id="KW-1185">Reference proteome</keyword>
<comment type="caution">
    <text evidence="1">The sequence shown here is derived from an EMBL/GenBank/DDBJ whole genome shotgun (WGS) entry which is preliminary data.</text>
</comment>
<accession>I3DI39</accession>
<protein>
    <submittedName>
        <fullName evidence="1">Uncharacterized protein</fullName>
    </submittedName>
</protein>